<dbReference type="InterPro" id="IPR018060">
    <property type="entry name" value="HTH_AraC"/>
</dbReference>
<accession>A0A1M5LK25</accession>
<gene>
    <name evidence="2" type="ORF">SAMN04488109_1260</name>
</gene>
<dbReference type="GO" id="GO:0043565">
    <property type="term" value="F:sequence-specific DNA binding"/>
    <property type="evidence" value="ECO:0007669"/>
    <property type="project" value="InterPro"/>
</dbReference>
<evidence type="ECO:0000313" key="2">
    <source>
        <dbReference type="EMBL" id="SHG65391.1"/>
    </source>
</evidence>
<dbReference type="EMBL" id="FQWQ01000001">
    <property type="protein sequence ID" value="SHG65391.1"/>
    <property type="molecule type" value="Genomic_DNA"/>
</dbReference>
<dbReference type="Gene3D" id="1.10.10.60">
    <property type="entry name" value="Homeodomain-like"/>
    <property type="match status" value="1"/>
</dbReference>
<reference evidence="2 3" key="1">
    <citation type="submission" date="2016-11" db="EMBL/GenBank/DDBJ databases">
        <authorList>
            <person name="Jaros S."/>
            <person name="Januszkiewicz K."/>
            <person name="Wedrychowicz H."/>
        </authorList>
    </citation>
    <scope>NUCLEOTIDE SEQUENCE [LARGE SCALE GENOMIC DNA]</scope>
    <source>
        <strain evidence="2 3">DSM 24574</strain>
    </source>
</reference>
<dbReference type="GO" id="GO:0003700">
    <property type="term" value="F:DNA-binding transcription factor activity"/>
    <property type="evidence" value="ECO:0007669"/>
    <property type="project" value="InterPro"/>
</dbReference>
<proteinExistence type="predicted"/>
<sequence length="276" mass="31795">MQSVQIFLPHDAVKPYIGYYGFFTHEIDGWTKDYILPLPALREHTIQIFPDEVPNLFSTQREFSVARCNIFGMADRSFLNSHMPRKCRRLQISFTPTGLFHLTGIPAPSFTNSLVDAREVWGPAVNTLVEQLMANTDLRRQATLLDAFFLDLIQARKKIHHQPEIAGVATDIFSRPFPFDIRAMAQRCHKSTRQFERNFKEHVGISAQRFNTLNRFIHANVMKHKQPQKSWEAIAFACGYYDLHHLAKDFAALGRSNITTFRGYDYPGDVVVAKQH</sequence>
<dbReference type="Proteomes" id="UP000184212">
    <property type="component" value="Unassembled WGS sequence"/>
</dbReference>
<feature type="domain" description="HTH araC/xylS-type" evidence="1">
    <location>
        <begin position="163"/>
        <end position="264"/>
    </location>
</feature>
<protein>
    <submittedName>
        <fullName evidence="2">Helix-turn-helix domain-containing protein</fullName>
    </submittedName>
</protein>
<dbReference type="OrthoDB" id="635259at2"/>
<dbReference type="RefSeq" id="WP_073132025.1">
    <property type="nucleotide sequence ID" value="NZ_FQWQ01000001.1"/>
</dbReference>
<name>A0A1M5LK25_9BACT</name>
<evidence type="ECO:0000259" key="1">
    <source>
        <dbReference type="PROSITE" id="PS01124"/>
    </source>
</evidence>
<keyword evidence="3" id="KW-1185">Reference proteome</keyword>
<dbReference type="PROSITE" id="PS01124">
    <property type="entry name" value="HTH_ARAC_FAMILY_2"/>
    <property type="match status" value="1"/>
</dbReference>
<organism evidence="2 3">
    <name type="scientific">Chryseolinea serpens</name>
    <dbReference type="NCBI Taxonomy" id="947013"/>
    <lineage>
        <taxon>Bacteria</taxon>
        <taxon>Pseudomonadati</taxon>
        <taxon>Bacteroidota</taxon>
        <taxon>Cytophagia</taxon>
        <taxon>Cytophagales</taxon>
        <taxon>Fulvivirgaceae</taxon>
        <taxon>Chryseolinea</taxon>
    </lineage>
</organism>
<dbReference type="AlphaFoldDB" id="A0A1M5LK25"/>
<dbReference type="Pfam" id="PF12833">
    <property type="entry name" value="HTH_18"/>
    <property type="match status" value="1"/>
</dbReference>
<evidence type="ECO:0000313" key="3">
    <source>
        <dbReference type="Proteomes" id="UP000184212"/>
    </source>
</evidence>
<dbReference type="STRING" id="947013.SAMN04488109_1260"/>